<dbReference type="OrthoDB" id="2085311at2"/>
<evidence type="ECO:0000256" key="7">
    <source>
        <dbReference type="ARBA" id="ARBA00023136"/>
    </source>
</evidence>
<dbReference type="Pfam" id="PF04290">
    <property type="entry name" value="DctQ"/>
    <property type="match status" value="1"/>
</dbReference>
<dbReference type="InterPro" id="IPR055348">
    <property type="entry name" value="DctQ"/>
</dbReference>
<gene>
    <name evidence="11" type="ORF">DBZ36_08035</name>
</gene>
<evidence type="ECO:0000256" key="1">
    <source>
        <dbReference type="ARBA" id="ARBA00004429"/>
    </source>
</evidence>
<comment type="function">
    <text evidence="9">Part of the tripartite ATP-independent periplasmic (TRAP) transport system.</text>
</comment>
<dbReference type="InterPro" id="IPR007387">
    <property type="entry name" value="TRAP_DctQ"/>
</dbReference>
<feature type="transmembrane region" description="Helical" evidence="9">
    <location>
        <begin position="97"/>
        <end position="118"/>
    </location>
</feature>
<feature type="transmembrane region" description="Helical" evidence="9">
    <location>
        <begin position="138"/>
        <end position="162"/>
    </location>
</feature>
<evidence type="ECO:0000256" key="2">
    <source>
        <dbReference type="ARBA" id="ARBA00022448"/>
    </source>
</evidence>
<keyword evidence="6 9" id="KW-1133">Transmembrane helix</keyword>
<feature type="transmembrane region" description="Helical" evidence="9">
    <location>
        <begin position="21"/>
        <end position="47"/>
    </location>
</feature>
<comment type="subunit">
    <text evidence="9">The complex comprises the extracytoplasmic solute receptor protein and the two transmembrane proteins.</text>
</comment>
<name>A0A420EI91_9ALTE</name>
<protein>
    <recommendedName>
        <fullName evidence="9">TRAP transporter small permease protein</fullName>
    </recommendedName>
</protein>
<dbReference type="PANTHER" id="PTHR35011">
    <property type="entry name" value="2,3-DIKETO-L-GULONATE TRAP TRANSPORTER SMALL PERMEASE PROTEIN YIAM"/>
    <property type="match status" value="1"/>
</dbReference>
<keyword evidence="2 9" id="KW-0813">Transport</keyword>
<comment type="subcellular location">
    <subcellularLocation>
        <location evidence="1 9">Cell inner membrane</location>
        <topology evidence="1 9">Multi-pass membrane protein</topology>
    </subcellularLocation>
</comment>
<dbReference type="RefSeq" id="WP_120354381.1">
    <property type="nucleotide sequence ID" value="NZ_RAQO01000004.1"/>
</dbReference>
<feature type="domain" description="Tripartite ATP-independent periplasmic transporters DctQ component" evidence="10">
    <location>
        <begin position="37"/>
        <end position="163"/>
    </location>
</feature>
<dbReference type="Proteomes" id="UP000286482">
    <property type="component" value="Unassembled WGS sequence"/>
</dbReference>
<dbReference type="GO" id="GO:0015740">
    <property type="term" value="P:C4-dicarboxylate transport"/>
    <property type="evidence" value="ECO:0007669"/>
    <property type="project" value="TreeGrafter"/>
</dbReference>
<keyword evidence="3" id="KW-1003">Cell membrane</keyword>
<evidence type="ECO:0000256" key="8">
    <source>
        <dbReference type="ARBA" id="ARBA00038436"/>
    </source>
</evidence>
<keyword evidence="12" id="KW-1185">Reference proteome</keyword>
<evidence type="ECO:0000256" key="5">
    <source>
        <dbReference type="ARBA" id="ARBA00022692"/>
    </source>
</evidence>
<evidence type="ECO:0000313" key="11">
    <source>
        <dbReference type="EMBL" id="RKF20377.1"/>
    </source>
</evidence>
<evidence type="ECO:0000256" key="4">
    <source>
        <dbReference type="ARBA" id="ARBA00022519"/>
    </source>
</evidence>
<evidence type="ECO:0000256" key="9">
    <source>
        <dbReference type="RuleBase" id="RU369079"/>
    </source>
</evidence>
<keyword evidence="4 9" id="KW-0997">Cell inner membrane</keyword>
<keyword evidence="7 9" id="KW-0472">Membrane</keyword>
<feature type="transmembrane region" description="Helical" evidence="9">
    <location>
        <begin position="59"/>
        <end position="76"/>
    </location>
</feature>
<evidence type="ECO:0000259" key="10">
    <source>
        <dbReference type="Pfam" id="PF04290"/>
    </source>
</evidence>
<sequence>MSQQHIPQRSKYDTFLDGLASFSMAIAGSALVVLTATFGWLVFGRYILNSTPTWVEQSALLLVVLIGFLGASVGIHRQTHLGVSFFRDRSPVWLQHIFDLISQLSLGIFGYVMMVNSYELMLFKWGSDIPLLGIPEGVRAIPIMLCGGLTMLYSIGHLIHLLQFIVSSNKTDVKG</sequence>
<dbReference type="EMBL" id="RAQO01000004">
    <property type="protein sequence ID" value="RKF20377.1"/>
    <property type="molecule type" value="Genomic_DNA"/>
</dbReference>
<evidence type="ECO:0000256" key="6">
    <source>
        <dbReference type="ARBA" id="ARBA00022989"/>
    </source>
</evidence>
<evidence type="ECO:0000256" key="3">
    <source>
        <dbReference type="ARBA" id="ARBA00022475"/>
    </source>
</evidence>
<evidence type="ECO:0000313" key="12">
    <source>
        <dbReference type="Proteomes" id="UP000286482"/>
    </source>
</evidence>
<keyword evidence="5 9" id="KW-0812">Transmembrane</keyword>
<proteinExistence type="inferred from homology"/>
<accession>A0A420EI91</accession>
<reference evidence="11 12" key="1">
    <citation type="submission" date="2018-09" db="EMBL/GenBank/DDBJ databases">
        <authorList>
            <person name="Wang Z."/>
        </authorList>
    </citation>
    <scope>NUCLEOTIDE SEQUENCE [LARGE SCALE GENOMIC DNA]</scope>
    <source>
        <strain evidence="11 12">ALS 81</strain>
    </source>
</reference>
<dbReference type="AlphaFoldDB" id="A0A420EI91"/>
<organism evidence="11 12">
    <name type="scientific">Alginatibacterium sediminis</name>
    <dbReference type="NCBI Taxonomy" id="2164068"/>
    <lineage>
        <taxon>Bacteria</taxon>
        <taxon>Pseudomonadati</taxon>
        <taxon>Pseudomonadota</taxon>
        <taxon>Gammaproteobacteria</taxon>
        <taxon>Alteromonadales</taxon>
        <taxon>Alteromonadaceae</taxon>
        <taxon>Alginatibacterium</taxon>
    </lineage>
</organism>
<comment type="caution">
    <text evidence="11">The sequence shown here is derived from an EMBL/GenBank/DDBJ whole genome shotgun (WGS) entry which is preliminary data.</text>
</comment>
<dbReference type="GO" id="GO:0022857">
    <property type="term" value="F:transmembrane transporter activity"/>
    <property type="evidence" value="ECO:0007669"/>
    <property type="project" value="UniProtKB-UniRule"/>
</dbReference>
<dbReference type="GO" id="GO:0005886">
    <property type="term" value="C:plasma membrane"/>
    <property type="evidence" value="ECO:0007669"/>
    <property type="project" value="UniProtKB-SubCell"/>
</dbReference>
<comment type="similarity">
    <text evidence="8 9">Belongs to the TRAP transporter small permease family.</text>
</comment>
<dbReference type="PANTHER" id="PTHR35011:SF11">
    <property type="entry name" value="TRAP TRANSPORTER SMALL PERMEASE PROTEIN"/>
    <property type="match status" value="1"/>
</dbReference>